<dbReference type="AlphaFoldDB" id="A0A0F3QJG2"/>
<reference evidence="2 3" key="1">
    <citation type="submission" date="2015-02" db="EMBL/GenBank/DDBJ databases">
        <title>Genome Sequencing of Rickettsiales.</title>
        <authorList>
            <person name="Daugherty S.C."/>
            <person name="Su Q."/>
            <person name="Abolude K."/>
            <person name="Beier-Sexton M."/>
            <person name="Carlyon J.A."/>
            <person name="Carter R."/>
            <person name="Day N.P."/>
            <person name="Dumler S.J."/>
            <person name="Dyachenko V."/>
            <person name="Godinez A."/>
            <person name="Kurtti T.J."/>
            <person name="Lichay M."/>
            <person name="Mullins K.E."/>
            <person name="Ott S."/>
            <person name="Pappas-Brown V."/>
            <person name="Paris D.H."/>
            <person name="Patel P."/>
            <person name="Richards A.L."/>
            <person name="Sadzewicz L."/>
            <person name="Sears K."/>
            <person name="Seidman D."/>
            <person name="Sengamalay N."/>
            <person name="Stenos J."/>
            <person name="Tallon L.J."/>
            <person name="Vincent G."/>
            <person name="Fraser C.M."/>
            <person name="Munderloh U."/>
            <person name="Dunning-Hotopp J.C."/>
        </authorList>
    </citation>
    <scope>NUCLEOTIDE SEQUENCE [LARGE SCALE GENOMIC DNA]</scope>
    <source>
        <strain evidence="2 3">RML Mogi</strain>
    </source>
</reference>
<dbReference type="EMBL" id="LAOJ01000001">
    <property type="protein sequence ID" value="KJV92735.1"/>
    <property type="molecule type" value="Genomic_DNA"/>
</dbReference>
<gene>
    <name evidence="2" type="ORF">RBEMOGI_1371</name>
</gene>
<dbReference type="Proteomes" id="UP000033689">
    <property type="component" value="Unassembled WGS sequence"/>
</dbReference>
<sequence length="37" mass="4253">MNKWQLHEAKNKLSNIVDTAMQGTPQCIIQKGEKKQL</sequence>
<evidence type="ECO:0000313" key="3">
    <source>
        <dbReference type="Proteomes" id="UP000033689"/>
    </source>
</evidence>
<dbReference type="PATRIC" id="fig|1359194.3.peg.1399"/>
<accession>A0A0F3QJG2</accession>
<comment type="similarity">
    <text evidence="1">Belongs to the phD/YefM antitoxin family.</text>
</comment>
<evidence type="ECO:0000313" key="2">
    <source>
        <dbReference type="EMBL" id="KJV92735.1"/>
    </source>
</evidence>
<evidence type="ECO:0000256" key="1">
    <source>
        <dbReference type="ARBA" id="ARBA00009981"/>
    </source>
</evidence>
<name>A0A0F3QJG2_RICBE</name>
<dbReference type="SUPFAM" id="SSF143120">
    <property type="entry name" value="YefM-like"/>
    <property type="match status" value="1"/>
</dbReference>
<dbReference type="Gene3D" id="3.40.1620.10">
    <property type="entry name" value="YefM-like domain"/>
    <property type="match status" value="1"/>
</dbReference>
<dbReference type="NCBIfam" id="TIGR01552">
    <property type="entry name" value="phd_fam"/>
    <property type="match status" value="1"/>
</dbReference>
<comment type="caution">
    <text evidence="2">The sequence shown here is derived from an EMBL/GenBank/DDBJ whole genome shotgun (WGS) entry which is preliminary data.</text>
</comment>
<organism evidence="2 3">
    <name type="scientific">Rickettsia bellii str. RML Mogi</name>
    <dbReference type="NCBI Taxonomy" id="1359194"/>
    <lineage>
        <taxon>Bacteria</taxon>
        <taxon>Pseudomonadati</taxon>
        <taxon>Pseudomonadota</taxon>
        <taxon>Alphaproteobacteria</taxon>
        <taxon>Rickettsiales</taxon>
        <taxon>Rickettsiaceae</taxon>
        <taxon>Rickettsieae</taxon>
        <taxon>Rickettsia</taxon>
        <taxon>belli group</taxon>
    </lineage>
</organism>
<proteinExistence type="inferred from homology"/>
<dbReference type="InterPro" id="IPR036165">
    <property type="entry name" value="YefM-like_sf"/>
</dbReference>
<protein>
    <submittedName>
        <fullName evidence="2">Prevent-host-death family protein</fullName>
    </submittedName>
</protein>